<dbReference type="InterPro" id="IPR004038">
    <property type="entry name" value="Ribosomal_eL8/eL30/eS12/Gad45"/>
</dbReference>
<dbReference type="InterPro" id="IPR029064">
    <property type="entry name" value="Ribosomal_eL30-like_sf"/>
</dbReference>
<reference evidence="2" key="2">
    <citation type="journal article" date="2014" name="ISME J.">
        <title>Microbial stratification in low pH oxic and suboxic macroscopic growths along an acid mine drainage.</title>
        <authorList>
            <person name="Mendez-Garcia C."/>
            <person name="Mesa V."/>
            <person name="Sprenger R.R."/>
            <person name="Richter M."/>
            <person name="Diez M.S."/>
            <person name="Solano J."/>
            <person name="Bargiela R."/>
            <person name="Golyshina O.V."/>
            <person name="Manteca A."/>
            <person name="Ramos J.L."/>
            <person name="Gallego J.R."/>
            <person name="Llorente I."/>
            <person name="Martins Dos Santos V.A."/>
            <person name="Jensen O.N."/>
            <person name="Pelaez A.I."/>
            <person name="Sanchez J."/>
            <person name="Ferrer M."/>
        </authorList>
    </citation>
    <scope>NUCLEOTIDE SEQUENCE</scope>
</reference>
<dbReference type="EMBL" id="AUZY01006800">
    <property type="protein sequence ID" value="EQD53198.1"/>
    <property type="molecule type" value="Genomic_DNA"/>
</dbReference>
<dbReference type="GO" id="GO:0005840">
    <property type="term" value="C:ribosome"/>
    <property type="evidence" value="ECO:0007669"/>
    <property type="project" value="UniProtKB-KW"/>
</dbReference>
<proteinExistence type="predicted"/>
<evidence type="ECO:0000313" key="2">
    <source>
        <dbReference type="EMBL" id="EQD53198.1"/>
    </source>
</evidence>
<protein>
    <submittedName>
        <fullName evidence="2">50S ribosomal protein L7Ae/L30e</fullName>
    </submittedName>
</protein>
<gene>
    <name evidence="2" type="ORF">B1B_10380</name>
</gene>
<dbReference type="AlphaFoldDB" id="T1A8P5"/>
<dbReference type="Pfam" id="PF01248">
    <property type="entry name" value="Ribosomal_L7Ae"/>
    <property type="match status" value="1"/>
</dbReference>
<organism evidence="2">
    <name type="scientific">mine drainage metagenome</name>
    <dbReference type="NCBI Taxonomy" id="410659"/>
    <lineage>
        <taxon>unclassified sequences</taxon>
        <taxon>metagenomes</taxon>
        <taxon>ecological metagenomes</taxon>
    </lineage>
</organism>
<evidence type="ECO:0000259" key="1">
    <source>
        <dbReference type="Pfam" id="PF01248"/>
    </source>
</evidence>
<keyword evidence="2" id="KW-0687">Ribonucleoprotein</keyword>
<accession>T1A8P5</accession>
<keyword evidence="2" id="KW-0689">Ribosomal protein</keyword>
<reference evidence="2" key="1">
    <citation type="submission" date="2013-08" db="EMBL/GenBank/DDBJ databases">
        <authorList>
            <person name="Mendez C."/>
            <person name="Richter M."/>
            <person name="Ferrer M."/>
            <person name="Sanchez J."/>
        </authorList>
    </citation>
    <scope>NUCLEOTIDE SEQUENCE</scope>
</reference>
<name>T1A8P5_9ZZZZ</name>
<comment type="caution">
    <text evidence="2">The sequence shown here is derived from an EMBL/GenBank/DDBJ whole genome shotgun (WGS) entry which is preliminary data.</text>
</comment>
<dbReference type="Gene3D" id="3.30.1330.30">
    <property type="match status" value="1"/>
</dbReference>
<feature type="domain" description="Ribosomal protein eL8/eL30/eS12/Gadd45" evidence="1">
    <location>
        <begin position="3"/>
        <end position="91"/>
    </location>
</feature>
<sequence>MDLAHALKVALETGTVRIGVTETRAAAESKKARLVIVATSCPDEGLRTGRKIGSAPIYHYEGTAVDLGQACGRPHPISAMAILDPGSSAILTLETG</sequence>
<dbReference type="SUPFAM" id="SSF55315">
    <property type="entry name" value="L30e-like"/>
    <property type="match status" value="1"/>
</dbReference>
<dbReference type="NCBIfam" id="NF002172">
    <property type="entry name" value="PRK01018.1"/>
    <property type="match status" value="1"/>
</dbReference>